<dbReference type="SUPFAM" id="SSF48264">
    <property type="entry name" value="Cytochrome P450"/>
    <property type="match status" value="1"/>
</dbReference>
<dbReference type="GO" id="GO:0016705">
    <property type="term" value="F:oxidoreductase activity, acting on paired donors, with incorporation or reduction of molecular oxygen"/>
    <property type="evidence" value="ECO:0007669"/>
    <property type="project" value="InterPro"/>
</dbReference>
<dbReference type="Pfam" id="PF00067">
    <property type="entry name" value="p450"/>
    <property type="match status" value="1"/>
</dbReference>
<dbReference type="PRINTS" id="PR00463">
    <property type="entry name" value="EP450I"/>
</dbReference>
<dbReference type="OrthoDB" id="6480556at2759"/>
<dbReference type="PRINTS" id="PR00385">
    <property type="entry name" value="P450"/>
</dbReference>
<dbReference type="EMBL" id="KV784359">
    <property type="protein sequence ID" value="OEU15589.1"/>
    <property type="molecule type" value="Genomic_DNA"/>
</dbReference>
<accession>A0A1E7FBR0</accession>
<keyword evidence="2" id="KW-0408">Iron</keyword>
<keyword evidence="2" id="KW-0349">Heme</keyword>
<dbReference type="InterPro" id="IPR001128">
    <property type="entry name" value="Cyt_P450"/>
</dbReference>
<dbReference type="InterPro" id="IPR050121">
    <property type="entry name" value="Cytochrome_P450_monoxygenase"/>
</dbReference>
<comment type="similarity">
    <text evidence="1">Belongs to the cytochrome P450 family.</text>
</comment>
<feature type="binding site" description="axial binding residue" evidence="2">
    <location>
        <position position="160"/>
    </location>
    <ligand>
        <name>heme</name>
        <dbReference type="ChEBI" id="CHEBI:30413"/>
    </ligand>
    <ligandPart>
        <name>Fe</name>
        <dbReference type="ChEBI" id="CHEBI:18248"/>
    </ligandPart>
</feature>
<gene>
    <name evidence="3" type="ORF">FRACYDRAFT_163445</name>
</gene>
<proteinExistence type="inferred from homology"/>
<evidence type="ECO:0000313" key="4">
    <source>
        <dbReference type="Proteomes" id="UP000095751"/>
    </source>
</evidence>
<keyword evidence="2" id="KW-0479">Metal-binding</keyword>
<dbReference type="PANTHER" id="PTHR24305">
    <property type="entry name" value="CYTOCHROME P450"/>
    <property type="match status" value="1"/>
</dbReference>
<keyword evidence="4" id="KW-1185">Reference proteome</keyword>
<evidence type="ECO:0000313" key="3">
    <source>
        <dbReference type="EMBL" id="OEU15589.1"/>
    </source>
</evidence>
<dbReference type="GO" id="GO:0020037">
    <property type="term" value="F:heme binding"/>
    <property type="evidence" value="ECO:0007669"/>
    <property type="project" value="InterPro"/>
</dbReference>
<organism evidence="3 4">
    <name type="scientific">Fragilariopsis cylindrus CCMP1102</name>
    <dbReference type="NCBI Taxonomy" id="635003"/>
    <lineage>
        <taxon>Eukaryota</taxon>
        <taxon>Sar</taxon>
        <taxon>Stramenopiles</taxon>
        <taxon>Ochrophyta</taxon>
        <taxon>Bacillariophyta</taxon>
        <taxon>Bacillariophyceae</taxon>
        <taxon>Bacillariophycidae</taxon>
        <taxon>Bacillariales</taxon>
        <taxon>Bacillariaceae</taxon>
        <taxon>Fragilariopsis</taxon>
    </lineage>
</organism>
<dbReference type="Gene3D" id="1.10.630.10">
    <property type="entry name" value="Cytochrome P450"/>
    <property type="match status" value="1"/>
</dbReference>
<sequence length="183" mass="20996">ILFAGQDTSAATLSWTLHLLSLYPNAQERLAKEVREVLNTDDNCFRTDEEHPTTITRKDISKLPYLDAIVKESMRLYPVAPFVVRRLTEEICIPSENSDDIMSLPAGSVACLWIYSLHRNPKLWNRPNDFIPERWLDITLKDPGQTNGGYMPYAMGPRNCLGQPLARIILRTILAKLVYQYKF</sequence>
<dbReference type="GO" id="GO:0005506">
    <property type="term" value="F:iron ion binding"/>
    <property type="evidence" value="ECO:0007669"/>
    <property type="project" value="InterPro"/>
</dbReference>
<dbReference type="GO" id="GO:0004497">
    <property type="term" value="F:monooxygenase activity"/>
    <property type="evidence" value="ECO:0007669"/>
    <property type="project" value="InterPro"/>
</dbReference>
<dbReference type="Proteomes" id="UP000095751">
    <property type="component" value="Unassembled WGS sequence"/>
</dbReference>
<reference evidence="3 4" key="1">
    <citation type="submission" date="2016-09" db="EMBL/GenBank/DDBJ databases">
        <title>Extensive genetic diversity and differential bi-allelic expression allows diatom success in the polar Southern Ocean.</title>
        <authorList>
            <consortium name="DOE Joint Genome Institute"/>
            <person name="Mock T."/>
            <person name="Otillar R.P."/>
            <person name="Strauss J."/>
            <person name="Dupont C."/>
            <person name="Frickenhaus S."/>
            <person name="Maumus F."/>
            <person name="Mcmullan M."/>
            <person name="Sanges R."/>
            <person name="Schmutz J."/>
            <person name="Toseland A."/>
            <person name="Valas R."/>
            <person name="Veluchamy A."/>
            <person name="Ward B.J."/>
            <person name="Allen A."/>
            <person name="Barry K."/>
            <person name="Falciatore A."/>
            <person name="Ferrante M."/>
            <person name="Fortunato A.E."/>
            <person name="Gloeckner G."/>
            <person name="Gruber A."/>
            <person name="Hipkin R."/>
            <person name="Janech M."/>
            <person name="Kroth P."/>
            <person name="Leese F."/>
            <person name="Lindquist E."/>
            <person name="Lyon B.R."/>
            <person name="Martin J."/>
            <person name="Mayer C."/>
            <person name="Parker M."/>
            <person name="Quesneville H."/>
            <person name="Raymond J."/>
            <person name="Uhlig C."/>
            <person name="Valentin K.U."/>
            <person name="Worden A.Z."/>
            <person name="Armbrust E.V."/>
            <person name="Bowler C."/>
            <person name="Green B."/>
            <person name="Moulton V."/>
            <person name="Van Oosterhout C."/>
            <person name="Grigoriev I."/>
        </authorList>
    </citation>
    <scope>NUCLEOTIDE SEQUENCE [LARGE SCALE GENOMIC DNA]</scope>
    <source>
        <strain evidence="3 4">CCMP1102</strain>
    </source>
</reference>
<feature type="non-terminal residue" evidence="3">
    <location>
        <position position="1"/>
    </location>
</feature>
<comment type="cofactor">
    <cofactor evidence="2">
        <name>heme</name>
        <dbReference type="ChEBI" id="CHEBI:30413"/>
    </cofactor>
</comment>
<dbReference type="KEGG" id="fcy:FRACYDRAFT_163445"/>
<name>A0A1E7FBR0_9STRA</name>
<evidence type="ECO:0000256" key="1">
    <source>
        <dbReference type="ARBA" id="ARBA00010617"/>
    </source>
</evidence>
<evidence type="ECO:0000256" key="2">
    <source>
        <dbReference type="PIRSR" id="PIRSR602401-1"/>
    </source>
</evidence>
<feature type="non-terminal residue" evidence="3">
    <location>
        <position position="183"/>
    </location>
</feature>
<dbReference type="AlphaFoldDB" id="A0A1E7FBR0"/>
<protein>
    <submittedName>
        <fullName evidence="3">Cytochrome P450</fullName>
    </submittedName>
</protein>
<dbReference type="InParanoid" id="A0A1E7FBR0"/>
<dbReference type="InterPro" id="IPR036396">
    <property type="entry name" value="Cyt_P450_sf"/>
</dbReference>
<dbReference type="InterPro" id="IPR002401">
    <property type="entry name" value="Cyt_P450_E_grp-I"/>
</dbReference>
<dbReference type="PANTHER" id="PTHR24305:SF166">
    <property type="entry name" value="CYTOCHROME P450 12A4, MITOCHONDRIAL-RELATED"/>
    <property type="match status" value="1"/>
</dbReference>